<feature type="compositionally biased region" description="Low complexity" evidence="5">
    <location>
        <begin position="414"/>
        <end position="425"/>
    </location>
</feature>
<feature type="compositionally biased region" description="Basic and acidic residues" evidence="5">
    <location>
        <begin position="792"/>
        <end position="815"/>
    </location>
</feature>
<evidence type="ECO:0000256" key="2">
    <source>
        <dbReference type="ARBA" id="ARBA00022803"/>
    </source>
</evidence>
<feature type="repeat" description="TPR" evidence="3">
    <location>
        <begin position="1062"/>
        <end position="1095"/>
    </location>
</feature>
<dbReference type="AlphaFoldDB" id="A0AAN9GEJ0"/>
<dbReference type="InterPro" id="IPR011990">
    <property type="entry name" value="TPR-like_helical_dom_sf"/>
</dbReference>
<feature type="compositionally biased region" description="Polar residues" evidence="5">
    <location>
        <begin position="452"/>
        <end position="462"/>
    </location>
</feature>
<keyword evidence="1" id="KW-0677">Repeat</keyword>
<keyword evidence="7" id="KW-1185">Reference proteome</keyword>
<feature type="region of interest" description="Disordered" evidence="5">
    <location>
        <begin position="791"/>
        <end position="949"/>
    </location>
</feature>
<evidence type="ECO:0008006" key="8">
    <source>
        <dbReference type="Google" id="ProtNLM"/>
    </source>
</evidence>
<evidence type="ECO:0000256" key="5">
    <source>
        <dbReference type="SAM" id="MobiDB-lite"/>
    </source>
</evidence>
<dbReference type="PANTHER" id="PTHR44314">
    <property type="entry name" value="CILIA- AND FLAGELLA-ASSOCIATED PROTEIN 70"/>
    <property type="match status" value="1"/>
</dbReference>
<evidence type="ECO:0000256" key="1">
    <source>
        <dbReference type="ARBA" id="ARBA00022737"/>
    </source>
</evidence>
<dbReference type="Gene3D" id="1.25.40.10">
    <property type="entry name" value="Tetratricopeptide repeat domain"/>
    <property type="match status" value="2"/>
</dbReference>
<dbReference type="EMBL" id="JBAMIC010000008">
    <property type="protein sequence ID" value="KAK7103910.1"/>
    <property type="molecule type" value="Genomic_DNA"/>
</dbReference>
<dbReference type="PROSITE" id="PS50005">
    <property type="entry name" value="TPR"/>
    <property type="match status" value="2"/>
</dbReference>
<dbReference type="SMART" id="SM00028">
    <property type="entry name" value="TPR"/>
    <property type="match status" value="7"/>
</dbReference>
<dbReference type="InterPro" id="IPR052628">
    <property type="entry name" value="CFAP70"/>
</dbReference>
<feature type="compositionally biased region" description="Basic and acidic residues" evidence="5">
    <location>
        <begin position="427"/>
        <end position="449"/>
    </location>
</feature>
<evidence type="ECO:0000313" key="6">
    <source>
        <dbReference type="EMBL" id="KAK7103910.1"/>
    </source>
</evidence>
<feature type="compositionally biased region" description="Low complexity" evidence="5">
    <location>
        <begin position="888"/>
        <end position="905"/>
    </location>
</feature>
<keyword evidence="4" id="KW-0175">Coiled coil</keyword>
<dbReference type="SUPFAM" id="SSF48452">
    <property type="entry name" value="TPR-like"/>
    <property type="match status" value="2"/>
</dbReference>
<dbReference type="Proteomes" id="UP001374579">
    <property type="component" value="Unassembled WGS sequence"/>
</dbReference>
<feature type="region of interest" description="Disordered" evidence="5">
    <location>
        <begin position="414"/>
        <end position="469"/>
    </location>
</feature>
<dbReference type="Pfam" id="PF13181">
    <property type="entry name" value="TPR_8"/>
    <property type="match status" value="1"/>
</dbReference>
<gene>
    <name evidence="6" type="ORF">V1264_018705</name>
</gene>
<name>A0AAN9GEJ0_9CAEN</name>
<dbReference type="GO" id="GO:0070062">
    <property type="term" value="C:extracellular exosome"/>
    <property type="evidence" value="ECO:0007669"/>
    <property type="project" value="TreeGrafter"/>
</dbReference>
<dbReference type="InterPro" id="IPR019734">
    <property type="entry name" value="TPR_rpt"/>
</dbReference>
<comment type="caution">
    <text evidence="6">The sequence shown here is derived from an EMBL/GenBank/DDBJ whole genome shotgun (WGS) entry which is preliminary data.</text>
</comment>
<evidence type="ECO:0000256" key="4">
    <source>
        <dbReference type="SAM" id="Coils"/>
    </source>
</evidence>
<dbReference type="GO" id="GO:0003341">
    <property type="term" value="P:cilium movement"/>
    <property type="evidence" value="ECO:0007669"/>
    <property type="project" value="TreeGrafter"/>
</dbReference>
<feature type="repeat" description="TPR" evidence="3">
    <location>
        <begin position="686"/>
        <end position="719"/>
    </location>
</feature>
<proteinExistence type="predicted"/>
<reference evidence="6 7" key="1">
    <citation type="submission" date="2024-02" db="EMBL/GenBank/DDBJ databases">
        <title>Chromosome-scale genome assembly of the rough periwinkle Littorina saxatilis.</title>
        <authorList>
            <person name="De Jode A."/>
            <person name="Faria R."/>
            <person name="Formenti G."/>
            <person name="Sims Y."/>
            <person name="Smith T.P."/>
            <person name="Tracey A."/>
            <person name="Wood J.M.D."/>
            <person name="Zagrodzka Z.B."/>
            <person name="Johannesson K."/>
            <person name="Butlin R.K."/>
            <person name="Leder E.H."/>
        </authorList>
    </citation>
    <scope>NUCLEOTIDE SEQUENCE [LARGE SCALE GENOMIC DNA]</scope>
    <source>
        <strain evidence="6">Snail1</strain>
        <tissue evidence="6">Muscle</tissue>
    </source>
</reference>
<feature type="coiled-coil region" evidence="4">
    <location>
        <begin position="993"/>
        <end position="1024"/>
    </location>
</feature>
<dbReference type="GO" id="GO:0031514">
    <property type="term" value="C:motile cilium"/>
    <property type="evidence" value="ECO:0007669"/>
    <property type="project" value="TreeGrafter"/>
</dbReference>
<accession>A0AAN9GEJ0</accession>
<organism evidence="6 7">
    <name type="scientific">Littorina saxatilis</name>
    <dbReference type="NCBI Taxonomy" id="31220"/>
    <lineage>
        <taxon>Eukaryota</taxon>
        <taxon>Metazoa</taxon>
        <taxon>Spiralia</taxon>
        <taxon>Lophotrochozoa</taxon>
        <taxon>Mollusca</taxon>
        <taxon>Gastropoda</taxon>
        <taxon>Caenogastropoda</taxon>
        <taxon>Littorinimorpha</taxon>
        <taxon>Littorinoidea</taxon>
        <taxon>Littorinidae</taxon>
        <taxon>Littorina</taxon>
    </lineage>
</organism>
<sequence>MAEAEAIHVRPPEPIVITVCRAHNLVQYSDTDRVSKCGSQLNMRGSKGDAVNVMVKVEFNEKVLGETPKVDCSPDVPAEFNFSTTLNCTYEDPLALDEIAHKPVVLTVIEVMPKERRQKEEKTSTLGQCTLDLLPLVKGETNYRYTLVINPTPGSPLEAIPAENPRPELDVMLSVNEALLDEQQIKDGNLLTITVESLFSPPDSWQLTGQQFYYSAALPVPCNSEKEMLVVFPGGQLKLGADKELPNKQKKWAVPGSAVGNSIFIPDSVIASDPVEDEDGDFKDKGDRDHRHLSESEKMRITWNTERRCYLENAAVKGFQDSVAKTRYWPIEIFRFPQPAGGKGKKLTSKLKDEEGTISYHGVAFLNLAPLLYPGVKRIRGAFKVLPYTDHLLHEKSKRKAGIGEEALRLSLNQLNRSSASPAPKKAGKEKAEAEKKDAKKGHNLDVKGKQGASNTLKSDTGSEIDGQVPVNVEGQQYADSKSYIMIDICLTRPLVPKRPPEELARRVAELIPPRPAFPKRTDSADKAVEDYHCQIAGVASLLLEEFREMFGEDQGTGEPQTNEVMEGRRQKLMYHLNSSGKYFSFKEQLKHSVIKIVREKYLKTTNFDDRQQLQTFLSELYVYLVDQMHQSLNKVLQIEDQPPIPPPLTTNAQLKHFAREAEVNKNFDLATKYYQERIIREESNADNWFDFGTFCLYTNNVSKAEECFHKCISINQRHMDGLMLNGVVCTLAERNEAAETFFEAATNVDPKNILAWTMLGLFYDTISNDIGAEMAYLEANKLNIGQAASIARDEEQEKEKKEKEKAERAEKDGEATDTPQVEGDEELMIGSSEGGLSVPALDIKQPTPVGERTPFSARSSNIKGEKRNSAGKRASAVKLASPESPQKGGSANSAKSAANSKGSAINRRISVGKSLTPSRPGSQLKEPARGTPVVGEAEAQEELPPREPTPIPAMSIYMQAVDWLLEVKAVPFTEQALAHELLTTPSGKTPAYHIATARVKLQKEEYEEAEQSLNDALQVEHQNPDGWALMGHVKYLNGDNHAARECYQRTLSFVTDATETHSIYLRLASIYLQDGEYQQAKQTFLMACKKSPSCVSWLGVGIACYRLGELGEAEDALMEANILNNSDPEVWGYLSLVCLRTARKVEAEQSYKHAVKLQLQDAALLNEIHAEQKKATFGNPEF</sequence>
<protein>
    <recommendedName>
        <fullName evidence="8">Cilia- and flagella-associated protein 70</fullName>
    </recommendedName>
</protein>
<evidence type="ECO:0000256" key="3">
    <source>
        <dbReference type="PROSITE-ProRule" id="PRU00339"/>
    </source>
</evidence>
<evidence type="ECO:0000313" key="7">
    <source>
        <dbReference type="Proteomes" id="UP001374579"/>
    </source>
</evidence>
<dbReference type="PANTHER" id="PTHR44314:SF1">
    <property type="entry name" value="CILIA- AND FLAGELLA-ASSOCIATED PROTEIN 70"/>
    <property type="match status" value="1"/>
</dbReference>
<keyword evidence="2 3" id="KW-0802">TPR repeat</keyword>
<dbReference type="GO" id="GO:0060271">
    <property type="term" value="P:cilium assembly"/>
    <property type="evidence" value="ECO:0007669"/>
    <property type="project" value="TreeGrafter"/>
</dbReference>